<evidence type="ECO:0000256" key="1">
    <source>
        <dbReference type="ARBA" id="ARBA00004323"/>
    </source>
</evidence>
<evidence type="ECO:0000259" key="10">
    <source>
        <dbReference type="Pfam" id="PF14416"/>
    </source>
</evidence>
<proteinExistence type="inferred from homology"/>
<comment type="subcellular location">
    <subcellularLocation>
        <location evidence="1">Golgi apparatus membrane</location>
        <topology evidence="1">Single-pass type II membrane protein</topology>
    </subcellularLocation>
</comment>
<feature type="domain" description="Trichome birefringence-like N-terminal" evidence="10">
    <location>
        <begin position="49"/>
        <end position="101"/>
    </location>
</feature>
<evidence type="ECO:0000313" key="12">
    <source>
        <dbReference type="Proteomes" id="UP000324897"/>
    </source>
</evidence>
<evidence type="ECO:0000256" key="4">
    <source>
        <dbReference type="ARBA" id="ARBA00022692"/>
    </source>
</evidence>
<dbReference type="GO" id="GO:1990538">
    <property type="term" value="F:xylan O-acetyltransferase activity"/>
    <property type="evidence" value="ECO:0007669"/>
    <property type="project" value="UniProtKB-ARBA"/>
</dbReference>
<evidence type="ECO:0000256" key="2">
    <source>
        <dbReference type="ARBA" id="ARBA00007727"/>
    </source>
</evidence>
<comment type="similarity">
    <text evidence="2">Belongs to the PC-esterase family. TBL subfamily.</text>
</comment>
<keyword evidence="4" id="KW-0812">Transmembrane</keyword>
<dbReference type="OrthoDB" id="630188at2759"/>
<dbReference type="InterPro" id="IPR029962">
    <property type="entry name" value="TBL"/>
</dbReference>
<dbReference type="PANTHER" id="PTHR32285:SF136">
    <property type="entry name" value="OS06G0272850 PROTEIN"/>
    <property type="match status" value="1"/>
</dbReference>
<keyword evidence="8" id="KW-0472">Membrane</keyword>
<evidence type="ECO:0000256" key="3">
    <source>
        <dbReference type="ARBA" id="ARBA00022679"/>
    </source>
</evidence>
<gene>
    <name evidence="11" type="ORF">EJB05_45272</name>
</gene>
<keyword evidence="6" id="KW-1133">Transmembrane helix</keyword>
<dbReference type="Pfam" id="PF14416">
    <property type="entry name" value="PMR5N"/>
    <property type="match status" value="1"/>
</dbReference>
<dbReference type="Gramene" id="TVU11672">
    <property type="protein sequence ID" value="TVU11672"/>
    <property type="gene ID" value="EJB05_45272"/>
</dbReference>
<accession>A0A5J9TK47</accession>
<feature type="non-terminal residue" evidence="11">
    <location>
        <position position="1"/>
    </location>
</feature>
<dbReference type="InterPro" id="IPR026057">
    <property type="entry name" value="TBL_C"/>
</dbReference>
<evidence type="ECO:0000313" key="11">
    <source>
        <dbReference type="EMBL" id="TVU11672.1"/>
    </source>
</evidence>
<protein>
    <submittedName>
        <fullName evidence="11">Uncharacterized protein</fullName>
    </submittedName>
</protein>
<dbReference type="Proteomes" id="UP000324897">
    <property type="component" value="Chromosome 3"/>
</dbReference>
<dbReference type="AlphaFoldDB" id="A0A5J9TK47"/>
<evidence type="ECO:0000256" key="5">
    <source>
        <dbReference type="ARBA" id="ARBA00022968"/>
    </source>
</evidence>
<dbReference type="PANTHER" id="PTHR32285">
    <property type="entry name" value="PROTEIN TRICHOME BIREFRINGENCE-LIKE 9-RELATED"/>
    <property type="match status" value="1"/>
</dbReference>
<keyword evidence="5" id="KW-0735">Signal-anchor</keyword>
<dbReference type="InterPro" id="IPR025846">
    <property type="entry name" value="TBL_N"/>
</dbReference>
<dbReference type="Pfam" id="PF13839">
    <property type="entry name" value="PC-Esterase"/>
    <property type="match status" value="1"/>
</dbReference>
<evidence type="ECO:0000256" key="6">
    <source>
        <dbReference type="ARBA" id="ARBA00022989"/>
    </source>
</evidence>
<comment type="caution">
    <text evidence="11">The sequence shown here is derived from an EMBL/GenBank/DDBJ whole genome shotgun (WGS) entry which is preliminary data.</text>
</comment>
<keyword evidence="7" id="KW-0333">Golgi apparatus</keyword>
<organism evidence="11 12">
    <name type="scientific">Eragrostis curvula</name>
    <name type="common">weeping love grass</name>
    <dbReference type="NCBI Taxonomy" id="38414"/>
    <lineage>
        <taxon>Eukaryota</taxon>
        <taxon>Viridiplantae</taxon>
        <taxon>Streptophyta</taxon>
        <taxon>Embryophyta</taxon>
        <taxon>Tracheophyta</taxon>
        <taxon>Spermatophyta</taxon>
        <taxon>Magnoliopsida</taxon>
        <taxon>Liliopsida</taxon>
        <taxon>Poales</taxon>
        <taxon>Poaceae</taxon>
        <taxon>PACMAD clade</taxon>
        <taxon>Chloridoideae</taxon>
        <taxon>Eragrostideae</taxon>
        <taxon>Eragrostidinae</taxon>
        <taxon>Eragrostis</taxon>
    </lineage>
</organism>
<reference evidence="11 12" key="1">
    <citation type="journal article" date="2019" name="Sci. Rep.">
        <title>A high-quality genome of Eragrostis curvula grass provides insights into Poaceae evolution and supports new strategies to enhance forage quality.</title>
        <authorList>
            <person name="Carballo J."/>
            <person name="Santos B.A.C.M."/>
            <person name="Zappacosta D."/>
            <person name="Garbus I."/>
            <person name="Selva J.P."/>
            <person name="Gallo C.A."/>
            <person name="Diaz A."/>
            <person name="Albertini E."/>
            <person name="Caccamo M."/>
            <person name="Echenique V."/>
        </authorList>
    </citation>
    <scope>NUCLEOTIDE SEQUENCE [LARGE SCALE GENOMIC DNA]</scope>
    <source>
        <strain evidence="12">cv. Victoria</strain>
        <tissue evidence="11">Leaf</tissue>
    </source>
</reference>
<sequence>MRENYSNTRCFIPVISLLLFVAVIAVFNTSPNRSIPWLHSNSGRKRGEACDIFRGEWVPDPDAPYYTNDTCSVIDEHYDCLTYGRPDLGFIKWRWRPDGCDLPRLDPARFLAVMRGKSMAFVGDSVARNHMHSLICLLTRVAEPEPSKPSDKHMVFYYGEHNFTVNFFWAPFLVRYEQTDEDGPWHTGLWNLYLDEPDAVWAAHVAALDYVVVSASTWFYRPAMLYEAGRRVGCQYCDLPNVTDLTLQYALRMATRAALRALDGADGRFRGTAVLRTVTPSQYENGEWNKGGDCVRTRPSRRGEKEIQGTELDFHTMQVEELAAAKEAAKATGGTVKMILMDTTDAMILRADAHPSKYRGYYKAEENIHKFNDCVHWCLPGAIDTWNDMLLHMLTH</sequence>
<name>A0A5J9TK47_9POAL</name>
<evidence type="ECO:0000259" key="9">
    <source>
        <dbReference type="Pfam" id="PF13839"/>
    </source>
</evidence>
<feature type="domain" description="Trichome birefringence-like C-terminal" evidence="9">
    <location>
        <begin position="102"/>
        <end position="393"/>
    </location>
</feature>
<keyword evidence="3" id="KW-0808">Transferase</keyword>
<dbReference type="GO" id="GO:0000139">
    <property type="term" value="C:Golgi membrane"/>
    <property type="evidence" value="ECO:0007669"/>
    <property type="project" value="UniProtKB-SubCell"/>
</dbReference>
<evidence type="ECO:0000256" key="7">
    <source>
        <dbReference type="ARBA" id="ARBA00023034"/>
    </source>
</evidence>
<dbReference type="EMBL" id="RWGY01000039">
    <property type="protein sequence ID" value="TVU11672.1"/>
    <property type="molecule type" value="Genomic_DNA"/>
</dbReference>
<keyword evidence="12" id="KW-1185">Reference proteome</keyword>
<evidence type="ECO:0000256" key="8">
    <source>
        <dbReference type="ARBA" id="ARBA00023136"/>
    </source>
</evidence>